<evidence type="ECO:0000313" key="2">
    <source>
        <dbReference type="Proteomes" id="UP001239111"/>
    </source>
</evidence>
<comment type="caution">
    <text evidence="1">The sequence shown here is derived from an EMBL/GenBank/DDBJ whole genome shotgun (WGS) entry which is preliminary data.</text>
</comment>
<keyword evidence="2" id="KW-1185">Reference proteome</keyword>
<organism evidence="1 2">
    <name type="scientific">Eretmocerus hayati</name>
    <dbReference type="NCBI Taxonomy" id="131215"/>
    <lineage>
        <taxon>Eukaryota</taxon>
        <taxon>Metazoa</taxon>
        <taxon>Ecdysozoa</taxon>
        <taxon>Arthropoda</taxon>
        <taxon>Hexapoda</taxon>
        <taxon>Insecta</taxon>
        <taxon>Pterygota</taxon>
        <taxon>Neoptera</taxon>
        <taxon>Endopterygota</taxon>
        <taxon>Hymenoptera</taxon>
        <taxon>Apocrita</taxon>
        <taxon>Proctotrupomorpha</taxon>
        <taxon>Chalcidoidea</taxon>
        <taxon>Aphelinidae</taxon>
        <taxon>Aphelininae</taxon>
        <taxon>Eretmocerus</taxon>
    </lineage>
</organism>
<name>A0ACC2PYK9_9HYME</name>
<reference evidence="1" key="1">
    <citation type="submission" date="2023-04" db="EMBL/GenBank/DDBJ databases">
        <title>A chromosome-level genome assembly of the parasitoid wasp Eretmocerus hayati.</title>
        <authorList>
            <person name="Zhong Y."/>
            <person name="Liu S."/>
            <person name="Liu Y."/>
        </authorList>
    </citation>
    <scope>NUCLEOTIDE SEQUENCE</scope>
    <source>
        <strain evidence="1">ZJU_SS_LIU_2023</strain>
    </source>
</reference>
<gene>
    <name evidence="1" type="ORF">QAD02_024013</name>
</gene>
<sequence length="178" mass="20342">MTGSGTAQTDDRVNSDFSDCALVCKPGVARVFLPGSQKGTDADEISFFDEKNQILTTNCWLTQMWTDHHLKWNASEFAGIEVIRMPYNRVWRPDTILYNNADPQYSSAVINTNVIVSHTGDVVWLSHGIFRSSCDIDVEYFPFDEQKCMLKWASWTYDGFQVTFNLESRISLFSSNLR</sequence>
<accession>A0ACC2PYK9</accession>
<dbReference type="Proteomes" id="UP001239111">
    <property type="component" value="Chromosome 1"/>
</dbReference>
<protein>
    <submittedName>
        <fullName evidence="1">Uncharacterized protein</fullName>
    </submittedName>
</protein>
<evidence type="ECO:0000313" key="1">
    <source>
        <dbReference type="EMBL" id="KAJ8688218.1"/>
    </source>
</evidence>
<proteinExistence type="predicted"/>
<dbReference type="EMBL" id="CM056741">
    <property type="protein sequence ID" value="KAJ8688218.1"/>
    <property type="molecule type" value="Genomic_DNA"/>
</dbReference>